<organism evidence="1 2">
    <name type="scientific">Vibrio paucivorans</name>
    <dbReference type="NCBI Taxonomy" id="2829489"/>
    <lineage>
        <taxon>Bacteria</taxon>
        <taxon>Pseudomonadati</taxon>
        <taxon>Pseudomonadota</taxon>
        <taxon>Gammaproteobacteria</taxon>
        <taxon>Vibrionales</taxon>
        <taxon>Vibrionaceae</taxon>
        <taxon>Vibrio</taxon>
    </lineage>
</organism>
<protein>
    <submittedName>
        <fullName evidence="1">Uncharacterized protein</fullName>
    </submittedName>
</protein>
<gene>
    <name evidence="1" type="ORF">MD483_07450</name>
</gene>
<keyword evidence="2" id="KW-1185">Reference proteome</keyword>
<reference evidence="1" key="1">
    <citation type="submission" date="2022-02" db="EMBL/GenBank/DDBJ databases">
        <title>Vibrio sp. nov., a new bacterium isolated from Bohai sea, China.</title>
        <authorList>
            <person name="Yuan Y."/>
        </authorList>
    </citation>
    <scope>NUCLEOTIDE SEQUENCE</scope>
    <source>
        <strain evidence="1">DBSS07</strain>
    </source>
</reference>
<dbReference type="Proteomes" id="UP001155586">
    <property type="component" value="Unassembled WGS sequence"/>
</dbReference>
<proteinExistence type="predicted"/>
<comment type="caution">
    <text evidence="1">The sequence shown here is derived from an EMBL/GenBank/DDBJ whole genome shotgun (WGS) entry which is preliminary data.</text>
</comment>
<evidence type="ECO:0000313" key="2">
    <source>
        <dbReference type="Proteomes" id="UP001155586"/>
    </source>
</evidence>
<accession>A0A9X3HR48</accession>
<evidence type="ECO:0000313" key="1">
    <source>
        <dbReference type="EMBL" id="MCW8333656.1"/>
    </source>
</evidence>
<dbReference type="RefSeq" id="WP_265687159.1">
    <property type="nucleotide sequence ID" value="NZ_JAKRRX010000030.1"/>
</dbReference>
<sequence length="66" mass="7018">MTTTSSASSAFEYEVGGVEQALISTTQSSTKQRKNIIDTVSLESDKSVVPMIPIKQQGVSLSNACH</sequence>
<dbReference type="EMBL" id="JAKRRX010000030">
    <property type="protein sequence ID" value="MCW8333656.1"/>
    <property type="molecule type" value="Genomic_DNA"/>
</dbReference>
<dbReference type="AlphaFoldDB" id="A0A9X3HR48"/>
<name>A0A9X3HR48_9VIBR</name>